<gene>
    <name evidence="13" type="ORF">ACRE_061250</name>
</gene>
<dbReference type="FunFam" id="3.40.50.620:FF:000082">
    <property type="entry name" value="MSW1p Mitochondrial tryptophanyl-tRNA synthetase"/>
    <property type="match status" value="1"/>
</dbReference>
<evidence type="ECO:0000256" key="3">
    <source>
        <dbReference type="ARBA" id="ARBA00013161"/>
    </source>
</evidence>
<dbReference type="PANTHER" id="PTHR43766:SF1">
    <property type="entry name" value="TRYPTOPHAN--TRNA LIGASE, MITOCHONDRIAL"/>
    <property type="match status" value="1"/>
</dbReference>
<dbReference type="InterPro" id="IPR050203">
    <property type="entry name" value="Trp-tRNA_synthetase"/>
</dbReference>
<evidence type="ECO:0000256" key="8">
    <source>
        <dbReference type="ARBA" id="ARBA00023146"/>
    </source>
</evidence>
<dbReference type="GO" id="GO:0070183">
    <property type="term" value="P:mitochondrial tryptophanyl-tRNA aminoacylation"/>
    <property type="evidence" value="ECO:0007669"/>
    <property type="project" value="EnsemblFungi"/>
</dbReference>
<dbReference type="AlphaFoldDB" id="A0A086T171"/>
<dbReference type="GO" id="GO:0004830">
    <property type="term" value="F:tryptophan-tRNA ligase activity"/>
    <property type="evidence" value="ECO:0007669"/>
    <property type="project" value="UniProtKB-EC"/>
</dbReference>
<evidence type="ECO:0000256" key="4">
    <source>
        <dbReference type="ARBA" id="ARBA00022598"/>
    </source>
</evidence>
<comment type="caution">
    <text evidence="13">The sequence shown here is derived from an EMBL/GenBank/DDBJ whole genome shotgun (WGS) entry which is preliminary data.</text>
</comment>
<evidence type="ECO:0000256" key="2">
    <source>
        <dbReference type="ARBA" id="ARBA00005594"/>
    </source>
</evidence>
<accession>A0A086T171</accession>
<dbReference type="InterPro" id="IPR002305">
    <property type="entry name" value="aa-tRNA-synth_Ic"/>
</dbReference>
<dbReference type="Gene3D" id="3.40.50.620">
    <property type="entry name" value="HUPs"/>
    <property type="match status" value="1"/>
</dbReference>
<comment type="subcellular location">
    <subcellularLocation>
        <location evidence="1">Mitochondrion matrix</location>
    </subcellularLocation>
</comment>
<reference evidence="14" key="1">
    <citation type="journal article" date="2014" name="Genome Announc.">
        <title>Genome sequence and annotation of Acremonium chrysogenum, producer of the beta-lactam antibiotic cephalosporin C.</title>
        <authorList>
            <person name="Terfehr D."/>
            <person name="Dahlmann T.A."/>
            <person name="Specht T."/>
            <person name="Zadra I."/>
            <person name="Kuernsteiner H."/>
            <person name="Kueck U."/>
        </authorList>
    </citation>
    <scope>NUCLEOTIDE SEQUENCE [LARGE SCALE GENOMIC DNA]</scope>
    <source>
        <strain evidence="14">ATCC 11550 / CBS 779.69 / DSM 880 / IAM 14645 / JCM 23072 / IMI 49137</strain>
    </source>
</reference>
<dbReference type="Proteomes" id="UP000029964">
    <property type="component" value="Unassembled WGS sequence"/>
</dbReference>
<dbReference type="STRING" id="857340.A0A086T171"/>
<dbReference type="Gene3D" id="1.10.240.10">
    <property type="entry name" value="Tyrosyl-Transfer RNA Synthetase"/>
    <property type="match status" value="1"/>
</dbReference>
<evidence type="ECO:0000256" key="7">
    <source>
        <dbReference type="ARBA" id="ARBA00022917"/>
    </source>
</evidence>
<dbReference type="EMBL" id="JPKY01000077">
    <property type="protein sequence ID" value="KFH43103.1"/>
    <property type="molecule type" value="Genomic_DNA"/>
</dbReference>
<evidence type="ECO:0000256" key="1">
    <source>
        <dbReference type="ARBA" id="ARBA00004305"/>
    </source>
</evidence>
<dbReference type="InterPro" id="IPR002306">
    <property type="entry name" value="Trp-tRNA-ligase"/>
</dbReference>
<evidence type="ECO:0000256" key="10">
    <source>
        <dbReference type="ARBA" id="ARBA00049929"/>
    </source>
</evidence>
<dbReference type="HOGENOM" id="CLU_029244_1_3_1"/>
<dbReference type="OrthoDB" id="15808at2759"/>
<proteinExistence type="inferred from homology"/>
<comment type="similarity">
    <text evidence="2 12">Belongs to the class-I aminoacyl-tRNA synthetase family.</text>
</comment>
<evidence type="ECO:0000256" key="6">
    <source>
        <dbReference type="ARBA" id="ARBA00022840"/>
    </source>
</evidence>
<dbReference type="GO" id="GO:0005759">
    <property type="term" value="C:mitochondrial matrix"/>
    <property type="evidence" value="ECO:0007669"/>
    <property type="project" value="UniProtKB-SubCell"/>
</dbReference>
<keyword evidence="14" id="KW-1185">Reference proteome</keyword>
<keyword evidence="7 12" id="KW-0648">Protein biosynthesis</keyword>
<dbReference type="PROSITE" id="PS00178">
    <property type="entry name" value="AA_TRNA_LIGASE_I"/>
    <property type="match status" value="1"/>
</dbReference>
<evidence type="ECO:0000313" key="14">
    <source>
        <dbReference type="Proteomes" id="UP000029964"/>
    </source>
</evidence>
<dbReference type="CDD" id="cd00806">
    <property type="entry name" value="TrpRS_core"/>
    <property type="match status" value="1"/>
</dbReference>
<dbReference type="PRINTS" id="PR01039">
    <property type="entry name" value="TRNASYNTHTRP"/>
</dbReference>
<keyword evidence="6 12" id="KW-0067">ATP-binding</keyword>
<keyword evidence="5 12" id="KW-0547">Nucleotide-binding</keyword>
<dbReference type="Pfam" id="PF00579">
    <property type="entry name" value="tRNA-synt_1b"/>
    <property type="match status" value="1"/>
</dbReference>
<name>A0A086T171_HAPC1</name>
<dbReference type="EC" id="6.1.1.2" evidence="3"/>
<protein>
    <recommendedName>
        <fullName evidence="11">Tryptophan--tRNA ligase, mitochondrial</fullName>
        <ecNumber evidence="3">6.1.1.2</ecNumber>
    </recommendedName>
    <alternativeName>
        <fullName evidence="9">Tryptophanyl-tRNA synthetase</fullName>
    </alternativeName>
</protein>
<dbReference type="HAMAP" id="MF_00140_B">
    <property type="entry name" value="Trp_tRNA_synth_B"/>
    <property type="match status" value="1"/>
</dbReference>
<keyword evidence="8 12" id="KW-0030">Aminoacyl-tRNA synthetase</keyword>
<sequence>MASATGPRTARGLSRVVFSGIQPTGVPHLGNYAGALRQWVNLQRDEPSTTKLFYSIVDLHAITIPQPPDQLRRWRREALASLLAIGIDPERCVLFHQSSVPAHSELMWILSCTASVGYLSRMTQWKSKLNLSASSTLEDKGVGGQLKLGLFSYPVLQAADILIHRATHVPVGHDQQQHLEFARECATNFNHAYGKHLVHPQTLIPPVHRVMSLTDPASKMSKSHKAERSRILITDSPKEIKSKISSALTDSIPGISYDSTTRPGISNLLDILSIFDSQSRSSSELAKEYSDLSPRQLKEMVSDAIISGLDGIRDRYFELLGSDNSYIDKVEADGARKARESAAETMSIVREAMGMGTPFVE</sequence>
<evidence type="ECO:0000256" key="5">
    <source>
        <dbReference type="ARBA" id="ARBA00022741"/>
    </source>
</evidence>
<organism evidence="13 14">
    <name type="scientific">Hapsidospora chrysogenum (strain ATCC 11550 / CBS 779.69 / DSM 880 / IAM 14645 / JCM 23072 / IMI 49137)</name>
    <name type="common">Acremonium chrysogenum</name>
    <dbReference type="NCBI Taxonomy" id="857340"/>
    <lineage>
        <taxon>Eukaryota</taxon>
        <taxon>Fungi</taxon>
        <taxon>Dikarya</taxon>
        <taxon>Ascomycota</taxon>
        <taxon>Pezizomycotina</taxon>
        <taxon>Sordariomycetes</taxon>
        <taxon>Hypocreomycetidae</taxon>
        <taxon>Hypocreales</taxon>
        <taxon>Bionectriaceae</taxon>
        <taxon>Hapsidospora</taxon>
    </lineage>
</organism>
<dbReference type="InterPro" id="IPR001412">
    <property type="entry name" value="aa-tRNA-synth_I_CS"/>
</dbReference>
<dbReference type="NCBIfam" id="TIGR00233">
    <property type="entry name" value="trpS"/>
    <property type="match status" value="1"/>
</dbReference>
<dbReference type="PANTHER" id="PTHR43766">
    <property type="entry name" value="TRYPTOPHAN--TRNA LIGASE, MITOCHONDRIAL"/>
    <property type="match status" value="1"/>
</dbReference>
<evidence type="ECO:0000256" key="11">
    <source>
        <dbReference type="ARBA" id="ARBA00069760"/>
    </source>
</evidence>
<comment type="catalytic activity">
    <reaction evidence="10">
        <text>tRNA(Trp) + L-tryptophan + ATP = L-tryptophyl-tRNA(Trp) + AMP + diphosphate + H(+)</text>
        <dbReference type="Rhea" id="RHEA:24080"/>
        <dbReference type="Rhea" id="RHEA-COMP:9671"/>
        <dbReference type="Rhea" id="RHEA-COMP:9705"/>
        <dbReference type="ChEBI" id="CHEBI:15378"/>
        <dbReference type="ChEBI" id="CHEBI:30616"/>
        <dbReference type="ChEBI" id="CHEBI:33019"/>
        <dbReference type="ChEBI" id="CHEBI:57912"/>
        <dbReference type="ChEBI" id="CHEBI:78442"/>
        <dbReference type="ChEBI" id="CHEBI:78535"/>
        <dbReference type="ChEBI" id="CHEBI:456215"/>
        <dbReference type="EC" id="6.1.1.2"/>
    </reaction>
</comment>
<dbReference type="GO" id="GO:0005524">
    <property type="term" value="F:ATP binding"/>
    <property type="evidence" value="ECO:0007669"/>
    <property type="project" value="UniProtKB-KW"/>
</dbReference>
<dbReference type="FunFam" id="1.10.240.10:FF:000002">
    <property type="entry name" value="Tryptophan--tRNA ligase"/>
    <property type="match status" value="1"/>
</dbReference>
<dbReference type="InterPro" id="IPR024109">
    <property type="entry name" value="Trp-tRNA-ligase_bac-type"/>
</dbReference>
<evidence type="ECO:0000256" key="9">
    <source>
        <dbReference type="ARBA" id="ARBA00030268"/>
    </source>
</evidence>
<dbReference type="InterPro" id="IPR014729">
    <property type="entry name" value="Rossmann-like_a/b/a_fold"/>
</dbReference>
<evidence type="ECO:0000313" key="13">
    <source>
        <dbReference type="EMBL" id="KFH43103.1"/>
    </source>
</evidence>
<dbReference type="SUPFAM" id="SSF52374">
    <property type="entry name" value="Nucleotidylyl transferase"/>
    <property type="match status" value="1"/>
</dbReference>
<keyword evidence="4 12" id="KW-0436">Ligase</keyword>
<evidence type="ECO:0000256" key="12">
    <source>
        <dbReference type="RuleBase" id="RU363036"/>
    </source>
</evidence>